<keyword evidence="2" id="KW-1185">Reference proteome</keyword>
<protein>
    <submittedName>
        <fullName evidence="1">Uncharacterized protein</fullName>
    </submittedName>
</protein>
<proteinExistence type="predicted"/>
<organism evidence="1 2">
    <name type="scientific">Pseudolycoriella hygida</name>
    <dbReference type="NCBI Taxonomy" id="35572"/>
    <lineage>
        <taxon>Eukaryota</taxon>
        <taxon>Metazoa</taxon>
        <taxon>Ecdysozoa</taxon>
        <taxon>Arthropoda</taxon>
        <taxon>Hexapoda</taxon>
        <taxon>Insecta</taxon>
        <taxon>Pterygota</taxon>
        <taxon>Neoptera</taxon>
        <taxon>Endopterygota</taxon>
        <taxon>Diptera</taxon>
        <taxon>Nematocera</taxon>
        <taxon>Sciaroidea</taxon>
        <taxon>Sciaridae</taxon>
        <taxon>Pseudolycoriella</taxon>
    </lineage>
</organism>
<evidence type="ECO:0000313" key="2">
    <source>
        <dbReference type="Proteomes" id="UP001151699"/>
    </source>
</evidence>
<accession>A0A9Q0NGY1</accession>
<name>A0A9Q0NGY1_9DIPT</name>
<dbReference type="Proteomes" id="UP001151699">
    <property type="component" value="Chromosome A"/>
</dbReference>
<dbReference type="EMBL" id="WJQU01000001">
    <property type="protein sequence ID" value="KAJ6649918.1"/>
    <property type="molecule type" value="Genomic_DNA"/>
</dbReference>
<feature type="non-terminal residue" evidence="1">
    <location>
        <position position="1"/>
    </location>
</feature>
<evidence type="ECO:0000313" key="1">
    <source>
        <dbReference type="EMBL" id="KAJ6649918.1"/>
    </source>
</evidence>
<dbReference type="AlphaFoldDB" id="A0A9Q0NGY1"/>
<sequence length="62" mass="6813">MLSSSNLLKIIFATKTVTISTQQRNINYDGTKKNAAHQTVTQYSQAVANGTLVQTKDGKKKK</sequence>
<gene>
    <name evidence="1" type="ORF">Bhyg_05159</name>
</gene>
<reference evidence="1" key="1">
    <citation type="submission" date="2022-07" db="EMBL/GenBank/DDBJ databases">
        <authorList>
            <person name="Trinca V."/>
            <person name="Uliana J.V.C."/>
            <person name="Torres T.T."/>
            <person name="Ward R.J."/>
            <person name="Monesi N."/>
        </authorList>
    </citation>
    <scope>NUCLEOTIDE SEQUENCE</scope>
    <source>
        <strain evidence="1">HSMRA1968</strain>
        <tissue evidence="1">Whole embryos</tissue>
    </source>
</reference>
<comment type="caution">
    <text evidence="1">The sequence shown here is derived from an EMBL/GenBank/DDBJ whole genome shotgun (WGS) entry which is preliminary data.</text>
</comment>